<dbReference type="InterPro" id="IPR002347">
    <property type="entry name" value="SDR_fam"/>
</dbReference>
<dbReference type="PANTHER" id="PTHR45024">
    <property type="entry name" value="DEHYDROGENASES, SHORT CHAIN"/>
    <property type="match status" value="1"/>
</dbReference>
<dbReference type="PROSITE" id="PS00061">
    <property type="entry name" value="ADH_SHORT"/>
    <property type="match status" value="1"/>
</dbReference>
<dbReference type="InterPro" id="IPR036291">
    <property type="entry name" value="NAD(P)-bd_dom_sf"/>
</dbReference>
<dbReference type="STRING" id="85968.GCA_900073015_02846"/>
<dbReference type="AlphaFoldDB" id="A0A2G5PD70"/>
<comment type="caution">
    <text evidence="4">The sequence shown here is derived from an EMBL/GenBank/DDBJ whole genome shotgun (WGS) entry which is preliminary data.</text>
</comment>
<dbReference type="GO" id="GO:0016491">
    <property type="term" value="F:oxidoreductase activity"/>
    <property type="evidence" value="ECO:0007669"/>
    <property type="project" value="UniProtKB-KW"/>
</dbReference>
<dbReference type="OrthoDB" id="9808187at2"/>
<dbReference type="InterPro" id="IPR020904">
    <property type="entry name" value="Sc_DH/Rdtase_CS"/>
</dbReference>
<comment type="similarity">
    <text evidence="1 3">Belongs to the short-chain dehydrogenases/reductases (SDR) family.</text>
</comment>
<evidence type="ECO:0000313" key="5">
    <source>
        <dbReference type="Proteomes" id="UP000230551"/>
    </source>
</evidence>
<evidence type="ECO:0000256" key="3">
    <source>
        <dbReference type="RuleBase" id="RU000363"/>
    </source>
</evidence>
<dbReference type="EMBL" id="PDCN02000007">
    <property type="protein sequence ID" value="PIB75973.1"/>
    <property type="molecule type" value="Genomic_DNA"/>
</dbReference>
<evidence type="ECO:0000313" key="4">
    <source>
        <dbReference type="EMBL" id="PIB75973.1"/>
    </source>
</evidence>
<dbReference type="InterPro" id="IPR051687">
    <property type="entry name" value="Peroxisomal_Beta-Oxidation"/>
</dbReference>
<dbReference type="Proteomes" id="UP000230551">
    <property type="component" value="Unassembled WGS sequence"/>
</dbReference>
<name>A0A2G5PD70_9MYCO</name>
<gene>
    <name evidence="4" type="ORF">CQY22_008010</name>
</gene>
<dbReference type="PRINTS" id="PR00080">
    <property type="entry name" value="SDRFAMILY"/>
</dbReference>
<dbReference type="Gene3D" id="3.40.50.720">
    <property type="entry name" value="NAD(P)-binding Rossmann-like Domain"/>
    <property type="match status" value="1"/>
</dbReference>
<accession>A0A2G5PD70</accession>
<dbReference type="RefSeq" id="WP_090590508.1">
    <property type="nucleotide sequence ID" value="NZ_CP104302.1"/>
</dbReference>
<dbReference type="SUPFAM" id="SSF51735">
    <property type="entry name" value="NAD(P)-binding Rossmann-fold domains"/>
    <property type="match status" value="1"/>
</dbReference>
<organism evidence="4 5">
    <name type="scientific">Mycolicibacterium brumae</name>
    <dbReference type="NCBI Taxonomy" id="85968"/>
    <lineage>
        <taxon>Bacteria</taxon>
        <taxon>Bacillati</taxon>
        <taxon>Actinomycetota</taxon>
        <taxon>Actinomycetes</taxon>
        <taxon>Mycobacteriales</taxon>
        <taxon>Mycobacteriaceae</taxon>
        <taxon>Mycolicibacterium</taxon>
    </lineage>
</organism>
<evidence type="ECO:0000256" key="2">
    <source>
        <dbReference type="ARBA" id="ARBA00023002"/>
    </source>
</evidence>
<evidence type="ECO:0000256" key="1">
    <source>
        <dbReference type="ARBA" id="ARBA00006484"/>
    </source>
</evidence>
<sequence length="313" mass="32665">MLSFAGQVAIVTGAGRGIGRATALALGKRGAKVLVNDYGGSFDTMTAGTTEVAQAVVEEIKAAGGDAVADGSSVGTAESARGIVEAAVNAFGRVDILVNNAGGSRPFHAVDEDTDGHLEGEIRTNLIGAMTLMRRVWPLMREQGYGRIVNTSSNTVLGQQGMLGYVAAKGGVIGISSAAAIEGKPLGILVNTVFPQAYTRSVEETADPGAMEWFRSHTPELVGEGVAYLCSRDCDASGGLFRIGGGRFSRYAVYGNAGVSDDALTAEFVAEHFEQASDMSAAEHVTDAAYDMTRFNAALAANWQGDLKEDWKK</sequence>
<reference evidence="4 5" key="1">
    <citation type="journal article" date="2017" name="Infect. Genet. Evol.">
        <title>The new phylogeny of the genus Mycobacterium: The old and the news.</title>
        <authorList>
            <person name="Tortoli E."/>
            <person name="Fedrizzi T."/>
            <person name="Meehan C.J."/>
            <person name="Trovato A."/>
            <person name="Grottola A."/>
            <person name="Giacobazzi E."/>
            <person name="Serpini G.F."/>
            <person name="Tagliazucchi S."/>
            <person name="Fabio A."/>
            <person name="Bettua C."/>
            <person name="Bertorelli R."/>
            <person name="Frascaro F."/>
            <person name="De Sanctis V."/>
            <person name="Pecorari M."/>
            <person name="Jousson O."/>
            <person name="Segata N."/>
            <person name="Cirillo D.M."/>
        </authorList>
    </citation>
    <scope>NUCLEOTIDE SEQUENCE [LARGE SCALE GENOMIC DNA]</scope>
    <source>
        <strain evidence="4 5">CIP1034565</strain>
    </source>
</reference>
<keyword evidence="5" id="KW-1185">Reference proteome</keyword>
<dbReference type="Pfam" id="PF00106">
    <property type="entry name" value="adh_short"/>
    <property type="match status" value="1"/>
</dbReference>
<dbReference type="PANTHER" id="PTHR45024:SF2">
    <property type="entry name" value="SCP2 DOMAIN-CONTAINING PROTEIN"/>
    <property type="match status" value="1"/>
</dbReference>
<keyword evidence="2" id="KW-0560">Oxidoreductase</keyword>
<proteinExistence type="inferred from homology"/>
<protein>
    <submittedName>
        <fullName evidence="4">Short-chain dehydrogenase</fullName>
    </submittedName>
</protein>
<dbReference type="PRINTS" id="PR00081">
    <property type="entry name" value="GDHRDH"/>
</dbReference>